<evidence type="ECO:0008006" key="3">
    <source>
        <dbReference type="Google" id="ProtNLM"/>
    </source>
</evidence>
<feature type="signal peptide" evidence="1">
    <location>
        <begin position="1"/>
        <end position="26"/>
    </location>
</feature>
<dbReference type="EMBL" id="HBHN01018462">
    <property type="protein sequence ID" value="CAD9726978.1"/>
    <property type="molecule type" value="Transcribed_RNA"/>
</dbReference>
<feature type="chain" id="PRO_5031012377" description="Secreted protein" evidence="1">
    <location>
        <begin position="27"/>
        <end position="119"/>
    </location>
</feature>
<protein>
    <recommendedName>
        <fullName evidence="3">Secreted protein</fullName>
    </recommendedName>
</protein>
<dbReference type="AlphaFoldDB" id="A0A7S2X5L8"/>
<gene>
    <name evidence="2" type="ORF">PMIC02512_LOCUS4579</name>
</gene>
<proteinExistence type="predicted"/>
<reference evidence="2" key="1">
    <citation type="submission" date="2021-01" db="EMBL/GenBank/DDBJ databases">
        <authorList>
            <person name="Corre E."/>
            <person name="Pelletier E."/>
            <person name="Niang G."/>
            <person name="Scheremetjew M."/>
            <person name="Finn R."/>
            <person name="Kale V."/>
            <person name="Holt S."/>
            <person name="Cochrane G."/>
            <person name="Meng A."/>
            <person name="Brown T."/>
            <person name="Cohen L."/>
        </authorList>
    </citation>
    <scope>NUCLEOTIDE SEQUENCE</scope>
    <source>
        <strain evidence="2">CCCM 845</strain>
    </source>
</reference>
<evidence type="ECO:0000256" key="1">
    <source>
        <dbReference type="SAM" id="SignalP"/>
    </source>
</evidence>
<evidence type="ECO:0000313" key="2">
    <source>
        <dbReference type="EMBL" id="CAD9726978.1"/>
    </source>
</evidence>
<sequence length="119" mass="13122">MWSAPPSLKRLEIFFFFFFFLNSRMAAMLADASDNLHSGTRCVPRVNEMRGTLDVAAKTRVLLRDHVHRLLPTLVQARRPVPMGTSCPPRLASALVGICDKGKLVPVSLSQNGYGPLAT</sequence>
<keyword evidence="1" id="KW-0732">Signal</keyword>
<accession>A0A7S2X5L8</accession>
<name>A0A7S2X5L8_PROMC</name>
<organism evidence="2">
    <name type="scientific">Prorocentrum micans</name>
    <name type="common">Red tide dinoflagellate</name>
    <dbReference type="NCBI Taxonomy" id="2945"/>
    <lineage>
        <taxon>Eukaryota</taxon>
        <taxon>Sar</taxon>
        <taxon>Alveolata</taxon>
        <taxon>Dinophyceae</taxon>
        <taxon>Prorocentrales</taxon>
        <taxon>Prorocentraceae</taxon>
        <taxon>Prorocentrum</taxon>
    </lineage>
</organism>